<proteinExistence type="predicted"/>
<dbReference type="PROSITE" id="PS51063">
    <property type="entry name" value="HTH_CRP_2"/>
    <property type="match status" value="1"/>
</dbReference>
<evidence type="ECO:0000256" key="1">
    <source>
        <dbReference type="ARBA" id="ARBA00023015"/>
    </source>
</evidence>
<dbReference type="SUPFAM" id="SSF46785">
    <property type="entry name" value="Winged helix' DNA-binding domain"/>
    <property type="match status" value="1"/>
</dbReference>
<organism evidence="5 6">
    <name type="scientific">Candidatus Kinetoplastidibacterium crithidiae TCC036E</name>
    <dbReference type="NCBI Taxonomy" id="1208918"/>
    <lineage>
        <taxon>Bacteria</taxon>
        <taxon>Pseudomonadati</taxon>
        <taxon>Pseudomonadota</taxon>
        <taxon>Betaproteobacteria</taxon>
        <taxon>Candidatus Kinetoplastidibacterium</taxon>
    </lineage>
</organism>
<protein>
    <submittedName>
        <fullName evidence="5">Anaerobic CRP/FNR family transcriptional regulator</fullName>
    </submittedName>
</protein>
<dbReference type="AlphaFoldDB" id="M1L412"/>
<dbReference type="RefSeq" id="WP_015238287.1">
    <property type="nucleotide sequence ID" value="NC_020283.1"/>
</dbReference>
<dbReference type="HOGENOM" id="CLU_075053_0_2_4"/>
<dbReference type="FunFam" id="1.10.10.10:FF:000028">
    <property type="entry name" value="Fumarate/nitrate reduction transcriptional regulator Fnr"/>
    <property type="match status" value="1"/>
</dbReference>
<dbReference type="InterPro" id="IPR000595">
    <property type="entry name" value="cNMP-bd_dom"/>
</dbReference>
<evidence type="ECO:0000313" key="6">
    <source>
        <dbReference type="Proteomes" id="UP000011686"/>
    </source>
</evidence>
<dbReference type="Pfam" id="PF00027">
    <property type="entry name" value="cNMP_binding"/>
    <property type="match status" value="1"/>
</dbReference>
<dbReference type="Gene3D" id="1.10.10.10">
    <property type="entry name" value="Winged helix-like DNA-binding domain superfamily/Winged helix DNA-binding domain"/>
    <property type="match status" value="1"/>
</dbReference>
<dbReference type="InterPro" id="IPR014710">
    <property type="entry name" value="RmlC-like_jellyroll"/>
</dbReference>
<keyword evidence="2" id="KW-0238">DNA-binding</keyword>
<dbReference type="Pfam" id="PF13545">
    <property type="entry name" value="HTH_Crp_2"/>
    <property type="match status" value="1"/>
</dbReference>
<keyword evidence="3" id="KW-0804">Transcription</keyword>
<evidence type="ECO:0000259" key="4">
    <source>
        <dbReference type="PROSITE" id="PS51063"/>
    </source>
</evidence>
<dbReference type="InterPro" id="IPR018335">
    <property type="entry name" value="Tscrpt_reg_HTH_Crp-type_CS"/>
</dbReference>
<keyword evidence="1" id="KW-0805">Transcription regulation</keyword>
<dbReference type="Gene3D" id="2.60.120.10">
    <property type="entry name" value="Jelly Rolls"/>
    <property type="match status" value="1"/>
</dbReference>
<dbReference type="GO" id="GO:0003700">
    <property type="term" value="F:DNA-binding transcription factor activity"/>
    <property type="evidence" value="ECO:0007669"/>
    <property type="project" value="InterPro"/>
</dbReference>
<dbReference type="KEGG" id="kct:CDEE_0421"/>
<dbReference type="GO" id="GO:0003677">
    <property type="term" value="F:DNA binding"/>
    <property type="evidence" value="ECO:0007669"/>
    <property type="project" value="UniProtKB-KW"/>
</dbReference>
<dbReference type="InterPro" id="IPR036388">
    <property type="entry name" value="WH-like_DNA-bd_sf"/>
</dbReference>
<dbReference type="eggNOG" id="COG0664">
    <property type="taxonomic scope" value="Bacteria"/>
</dbReference>
<dbReference type="CDD" id="cd00038">
    <property type="entry name" value="CAP_ED"/>
    <property type="match status" value="1"/>
</dbReference>
<dbReference type="STRING" id="1208918.CDEE_0421"/>
<sequence>MLYQKTKSSTTNYDCSACILGHICVASDLNNTELNKINNLKHEKIQIKKKEKLLISHQQTIYGVRYGSLKIQIEKPTIFNKIVEFCLPGELIGLNNLHNEKHEFSVIALENSELCIINIQHLDHISQDRPYLQKQFREIMSKEITKSHYMLSILSLTSSKKRVIAFLLNMSSKYEKLGYSSNNFILKMSRKEIGNFLGITLETVSRILNQLMKEKMILIKNRNVILKNKEQLKNQLLNQ</sequence>
<gene>
    <name evidence="5" type="ORF">CDEE_0421</name>
</gene>
<evidence type="ECO:0000256" key="3">
    <source>
        <dbReference type="ARBA" id="ARBA00023163"/>
    </source>
</evidence>
<evidence type="ECO:0000313" key="5">
    <source>
        <dbReference type="EMBL" id="AGF47478.1"/>
    </source>
</evidence>
<dbReference type="InterPro" id="IPR036390">
    <property type="entry name" value="WH_DNA-bd_sf"/>
</dbReference>
<dbReference type="PRINTS" id="PR00034">
    <property type="entry name" value="HTHCRP"/>
</dbReference>
<dbReference type="InterPro" id="IPR018490">
    <property type="entry name" value="cNMP-bd_dom_sf"/>
</dbReference>
<name>M1L412_9PROT</name>
<dbReference type="PATRIC" id="fig|1208918.3.peg.174"/>
<evidence type="ECO:0000256" key="2">
    <source>
        <dbReference type="ARBA" id="ARBA00023125"/>
    </source>
</evidence>
<reference evidence="5 6" key="1">
    <citation type="journal article" date="2013" name="Genome Biol. Evol.">
        <title>Genome evolution and phylogenomic analysis of candidatus kinetoplastibacterium, the betaproteobacterial endosymbionts of strigomonas and angomonas.</title>
        <authorList>
            <person name="Alves J.M."/>
            <person name="Serrano M.G."/>
            <person name="Maia da Silva F."/>
            <person name="Voegtly L.J."/>
            <person name="Matveyev A.V."/>
            <person name="Teixeira M.M."/>
            <person name="Camargo E.P."/>
            <person name="Buck G.A."/>
        </authorList>
    </citation>
    <scope>NUCLEOTIDE SEQUENCE [LARGE SCALE GENOMIC DNA]</scope>
    <source>
        <strain evidence="5 6">TCC036E</strain>
    </source>
</reference>
<dbReference type="Proteomes" id="UP000011686">
    <property type="component" value="Chromosome"/>
</dbReference>
<dbReference type="SUPFAM" id="SSF51206">
    <property type="entry name" value="cAMP-binding domain-like"/>
    <property type="match status" value="1"/>
</dbReference>
<keyword evidence="6" id="KW-1185">Reference proteome</keyword>
<dbReference type="PROSITE" id="PS00042">
    <property type="entry name" value="HTH_CRP_1"/>
    <property type="match status" value="1"/>
</dbReference>
<dbReference type="CDD" id="cd00092">
    <property type="entry name" value="HTH_CRP"/>
    <property type="match status" value="1"/>
</dbReference>
<feature type="domain" description="HTH crp-type" evidence="4">
    <location>
        <begin position="157"/>
        <end position="230"/>
    </location>
</feature>
<accession>M1L412</accession>
<dbReference type="SMART" id="SM00419">
    <property type="entry name" value="HTH_CRP"/>
    <property type="match status" value="1"/>
</dbReference>
<dbReference type="InterPro" id="IPR012318">
    <property type="entry name" value="HTH_CRP"/>
</dbReference>
<dbReference type="EMBL" id="CP003804">
    <property type="protein sequence ID" value="AGF47478.1"/>
    <property type="molecule type" value="Genomic_DNA"/>
</dbReference>